<evidence type="ECO:0000313" key="2">
    <source>
        <dbReference type="EMBL" id="QSL64345.1"/>
    </source>
</evidence>
<keyword evidence="3" id="KW-1185">Reference proteome</keyword>
<evidence type="ECO:0000313" key="3">
    <source>
        <dbReference type="Proteomes" id="UP000663699"/>
    </source>
</evidence>
<feature type="coiled-coil region" evidence="1">
    <location>
        <begin position="180"/>
        <end position="207"/>
    </location>
</feature>
<dbReference type="AlphaFoldDB" id="A0A899FVM0"/>
<dbReference type="OrthoDB" id="5398565at2759"/>
<proteinExistence type="predicted"/>
<keyword evidence="1" id="KW-0175">Coiled coil</keyword>
<feature type="coiled-coil region" evidence="1">
    <location>
        <begin position="124"/>
        <end position="151"/>
    </location>
</feature>
<name>A0A899FVM0_9ASCO</name>
<gene>
    <name evidence="2" type="ORF">MERGE_001645</name>
</gene>
<protein>
    <submittedName>
        <fullName evidence="2">Uncharacterized protein</fullName>
    </submittedName>
</protein>
<organism evidence="2 3">
    <name type="scientific">Pneumocystis wakefieldiae</name>
    <dbReference type="NCBI Taxonomy" id="38082"/>
    <lineage>
        <taxon>Eukaryota</taxon>
        <taxon>Fungi</taxon>
        <taxon>Dikarya</taxon>
        <taxon>Ascomycota</taxon>
        <taxon>Taphrinomycotina</taxon>
        <taxon>Pneumocystomycetes</taxon>
        <taxon>Pneumocystaceae</taxon>
        <taxon>Pneumocystis</taxon>
    </lineage>
</organism>
<dbReference type="Proteomes" id="UP000663699">
    <property type="component" value="Chromosome 2"/>
</dbReference>
<accession>A0A899FVM0</accession>
<sequence>MEPQDFQHKLDAAKKHMNEVKKKKRINSSINNQDLNENVSVSLENSGAIFSVATNKPLLESVKEDPEIYCKSQVNEKILDQSSAQDVESSKYIEDIKSLEEDIATKLQSEKTILNDTQNSYESIRTVQNELNELKLHVSLLEKNYHEMNDKLNIILSKIQVNNTVLEEKREAEFMDDERIKKMELIIGDLKDKLEKIQEKHKVLEESPKIIHQINPQTYDDLSFEDISLNTIYASPIAKNVTQIYDETCKIDLKKIGGCAGCIGDVFEV</sequence>
<dbReference type="EMBL" id="CP054533">
    <property type="protein sequence ID" value="QSL64345.1"/>
    <property type="molecule type" value="Genomic_DNA"/>
</dbReference>
<reference evidence="2" key="1">
    <citation type="submission" date="2020-06" db="EMBL/GenBank/DDBJ databases">
        <title>Genomes of multiple members of Pneumocystis genus reveal paths to human pathogen Pneumocystis jirovecii.</title>
        <authorList>
            <person name="Cisse O.H."/>
            <person name="Ma L."/>
            <person name="Dekker J."/>
            <person name="Khil P."/>
            <person name="Jo J."/>
            <person name="Brenchley J."/>
            <person name="Blair R."/>
            <person name="Pahar B."/>
            <person name="Chabe M."/>
            <person name="Van Rompay K.A."/>
            <person name="Keesler R."/>
            <person name="Sukura A."/>
            <person name="Hirsch V."/>
            <person name="Kutty G."/>
            <person name="Liu Y."/>
            <person name="Peng L."/>
            <person name="Chen J."/>
            <person name="Song J."/>
            <person name="Weissenbacher-Lang C."/>
            <person name="Xu J."/>
            <person name="Upham N.S."/>
            <person name="Stajich J.E."/>
            <person name="Cuomo C.A."/>
            <person name="Cushion M.T."/>
            <person name="Kovacs J.A."/>
        </authorList>
    </citation>
    <scope>NUCLEOTIDE SEQUENCE</scope>
    <source>
        <strain evidence="2">2A</strain>
    </source>
</reference>
<evidence type="ECO:0000256" key="1">
    <source>
        <dbReference type="SAM" id="Coils"/>
    </source>
</evidence>